<dbReference type="Proteomes" id="UP001500363">
    <property type="component" value="Unassembled WGS sequence"/>
</dbReference>
<dbReference type="PANTHER" id="PTHR34180">
    <property type="entry name" value="PEPTIDASE C45"/>
    <property type="match status" value="1"/>
</dbReference>
<organism evidence="2 3">
    <name type="scientific">Kribbella lupini</name>
    <dbReference type="NCBI Taxonomy" id="291602"/>
    <lineage>
        <taxon>Bacteria</taxon>
        <taxon>Bacillati</taxon>
        <taxon>Actinomycetota</taxon>
        <taxon>Actinomycetes</taxon>
        <taxon>Propionibacteriales</taxon>
        <taxon>Kribbellaceae</taxon>
        <taxon>Kribbella</taxon>
    </lineage>
</organism>
<dbReference type="InterPro" id="IPR047794">
    <property type="entry name" value="C45_proenzyme-like"/>
</dbReference>
<protein>
    <submittedName>
        <fullName evidence="2">Acyl-CoA--6-aminopenicillanic acid acyl-transferase</fullName>
    </submittedName>
</protein>
<dbReference type="RefSeq" id="WP_344179689.1">
    <property type="nucleotide sequence ID" value="NZ_BAAANC010000003.1"/>
</dbReference>
<dbReference type="NCBIfam" id="NF040521">
    <property type="entry name" value="C45_proenzyme"/>
    <property type="match status" value="1"/>
</dbReference>
<dbReference type="EMBL" id="BAAANC010000003">
    <property type="protein sequence ID" value="GAA1546545.1"/>
    <property type="molecule type" value="Genomic_DNA"/>
</dbReference>
<comment type="caution">
    <text evidence="2">The sequence shown here is derived from an EMBL/GenBank/DDBJ whole genome shotgun (WGS) entry which is preliminary data.</text>
</comment>
<reference evidence="3" key="1">
    <citation type="journal article" date="2019" name="Int. J. Syst. Evol. Microbiol.">
        <title>The Global Catalogue of Microorganisms (GCM) 10K type strain sequencing project: providing services to taxonomists for standard genome sequencing and annotation.</title>
        <authorList>
            <consortium name="The Broad Institute Genomics Platform"/>
            <consortium name="The Broad Institute Genome Sequencing Center for Infectious Disease"/>
            <person name="Wu L."/>
            <person name="Ma J."/>
        </authorList>
    </citation>
    <scope>NUCLEOTIDE SEQUENCE [LARGE SCALE GENOMIC DNA]</scope>
    <source>
        <strain evidence="3">JCM 14303</strain>
    </source>
</reference>
<evidence type="ECO:0000313" key="3">
    <source>
        <dbReference type="Proteomes" id="UP001500363"/>
    </source>
</evidence>
<dbReference type="PANTHER" id="PTHR34180:SF1">
    <property type="entry name" value="BETA-ALANYL-DOPAMINE_CARCININE HYDROLASE"/>
    <property type="match status" value="1"/>
</dbReference>
<keyword evidence="3" id="KW-1185">Reference proteome</keyword>
<proteinExistence type="predicted"/>
<dbReference type="Gene3D" id="3.60.60.10">
    <property type="entry name" value="Penicillin V Acylase, Chain A"/>
    <property type="match status" value="1"/>
</dbReference>
<dbReference type="Pfam" id="PF03417">
    <property type="entry name" value="AAT"/>
    <property type="match status" value="1"/>
</dbReference>
<evidence type="ECO:0000313" key="2">
    <source>
        <dbReference type="EMBL" id="GAA1546545.1"/>
    </source>
</evidence>
<accession>A0ABP4MQQ4</accession>
<gene>
    <name evidence="2" type="ORF">GCM10009741_57600</name>
</gene>
<dbReference type="InterPro" id="IPR047801">
    <property type="entry name" value="Peptidase_C45"/>
</dbReference>
<dbReference type="Gene3D" id="1.10.10.2120">
    <property type="match status" value="1"/>
</dbReference>
<evidence type="ECO:0000259" key="1">
    <source>
        <dbReference type="Pfam" id="PF03417"/>
    </source>
</evidence>
<feature type="domain" description="Peptidase C45 hydrolase" evidence="1">
    <location>
        <begin position="124"/>
        <end position="318"/>
    </location>
</feature>
<dbReference type="InterPro" id="IPR005079">
    <property type="entry name" value="Peptidase_C45_hydrolase"/>
</dbReference>
<name>A0ABP4MQQ4_9ACTN</name>
<sequence length="366" mass="39606">MRIIEVSSPSAYDRGLQYGRAAADLVGASIAYYQAAFEVQLGRTWTEIQALSAPWERLVAGDFPELYEEMRGIAAGAGVTVREIVVLNCRGEIVYDAATYRKDPQSQDDGCTSFSITDEAAADGHVYAGQNWDWRHAVKDTVVVLKVVQPPKPTVIIQTEAGQIGRHGASSNGFALNANGLGGRFDDTVGVPQTVIRRLVLDSTTISDALKVLIRTRAHIASNALLTDRSGFSIDLETTPGAHGWEYPVDGLLVHGNHYQAFVPPQLAAQHRPMSPDSLLRVPQARRGLKAAATTTDVPKAVRSAMSDHLGQPDSLCAHPDDRLGALSQWSTVLSSLVDLTTGDYRVAAGTPCEHDYELVPFNLYD</sequence>